<gene>
    <name evidence="1" type="ORF">MGWOODY_Tha1509</name>
</gene>
<organism evidence="1">
    <name type="scientific">hydrothermal vent metagenome</name>
    <dbReference type="NCBI Taxonomy" id="652676"/>
    <lineage>
        <taxon>unclassified sequences</taxon>
        <taxon>metagenomes</taxon>
        <taxon>ecological metagenomes</taxon>
    </lineage>
</organism>
<evidence type="ECO:0000313" key="1">
    <source>
        <dbReference type="EMBL" id="CUS41784.1"/>
    </source>
</evidence>
<dbReference type="EMBL" id="CZQC01000053">
    <property type="protein sequence ID" value="CUS41784.1"/>
    <property type="molecule type" value="Genomic_DNA"/>
</dbReference>
<reference evidence="1" key="1">
    <citation type="submission" date="2015-10" db="EMBL/GenBank/DDBJ databases">
        <authorList>
            <person name="Gilbert D.G."/>
        </authorList>
    </citation>
    <scope>NUCLEOTIDE SEQUENCE</scope>
</reference>
<proteinExistence type="predicted"/>
<protein>
    <submittedName>
        <fullName evidence="1">Uncharacterized protein</fullName>
    </submittedName>
</protein>
<accession>A0A160TF07</accession>
<dbReference type="AlphaFoldDB" id="A0A160TF07"/>
<dbReference type="SUPFAM" id="SSF75169">
    <property type="entry name" value="DsrEFH-like"/>
    <property type="match status" value="1"/>
</dbReference>
<dbReference type="InterPro" id="IPR027396">
    <property type="entry name" value="DsrEFH-like"/>
</dbReference>
<name>A0A160TF07_9ZZZZ</name>
<sequence length="163" mass="18348">MRYPFMAIGLLLASYSMADDLTPAVDAEATQPPAIEPAVSVAPVATRYQAYIQRHNAEELFDLLQHAEKIASGQLEYSTQEPIPLVLTGEEIELFKRENYRDNKPLVDLAARLEAFNIIDIKVCSRWLGDRGIEMTDLPPFIDSVVSGEFEVERLQKEGYALF</sequence>
<dbReference type="Gene3D" id="3.40.1260.10">
    <property type="entry name" value="DsrEFH-like"/>
    <property type="match status" value="1"/>
</dbReference>